<feature type="domain" description="PLD phosphodiesterase" evidence="14">
    <location>
        <begin position="243"/>
        <end position="270"/>
    </location>
</feature>
<dbReference type="EC" id="2.7.8.-" evidence="12"/>
<comment type="caution">
    <text evidence="15">The sequence shown here is derived from an EMBL/GenBank/DDBJ whole genome shotgun (WGS) entry which is preliminary data.</text>
</comment>
<comment type="subcellular location">
    <subcellularLocation>
        <location evidence="1">Cell membrane</location>
        <topology evidence="1">Multi-pass membrane protein</topology>
    </subcellularLocation>
</comment>
<dbReference type="InterPro" id="IPR022924">
    <property type="entry name" value="Cardiolipin_synthase"/>
</dbReference>
<dbReference type="PANTHER" id="PTHR21248:SF22">
    <property type="entry name" value="PHOSPHOLIPASE D"/>
    <property type="match status" value="1"/>
</dbReference>
<dbReference type="PROSITE" id="PS50035">
    <property type="entry name" value="PLD"/>
    <property type="match status" value="2"/>
</dbReference>
<feature type="domain" description="PLD phosphodiesterase" evidence="14">
    <location>
        <begin position="423"/>
        <end position="450"/>
    </location>
</feature>
<evidence type="ECO:0000256" key="1">
    <source>
        <dbReference type="ARBA" id="ARBA00004651"/>
    </source>
</evidence>
<keyword evidence="2" id="KW-1003">Cell membrane</keyword>
<evidence type="ECO:0000256" key="9">
    <source>
        <dbReference type="ARBA" id="ARBA00023136"/>
    </source>
</evidence>
<keyword evidence="9 13" id="KW-0472">Membrane</keyword>
<evidence type="ECO:0000256" key="5">
    <source>
        <dbReference type="ARBA" id="ARBA00022692"/>
    </source>
</evidence>
<keyword evidence="11" id="KW-1208">Phospholipid metabolism</keyword>
<reference evidence="15" key="2">
    <citation type="submission" date="2021-04" db="EMBL/GenBank/DDBJ databases">
        <authorList>
            <person name="Gilroy R."/>
        </authorList>
    </citation>
    <scope>NUCLEOTIDE SEQUENCE</scope>
    <source>
        <strain evidence="15">5933</strain>
    </source>
</reference>
<evidence type="ECO:0000313" key="15">
    <source>
        <dbReference type="EMBL" id="HJC71714.1"/>
    </source>
</evidence>
<gene>
    <name evidence="15" type="primary">cls</name>
    <name evidence="15" type="ORF">H9698_02830</name>
</gene>
<dbReference type="Pfam" id="PF13396">
    <property type="entry name" value="PLDc_N"/>
    <property type="match status" value="1"/>
</dbReference>
<keyword evidence="7 13" id="KW-1133">Transmembrane helix</keyword>
<dbReference type="NCBIfam" id="TIGR04265">
    <property type="entry name" value="bac_cardiolipin"/>
    <property type="match status" value="1"/>
</dbReference>
<dbReference type="SUPFAM" id="SSF56024">
    <property type="entry name" value="Phospholipase D/nuclease"/>
    <property type="match status" value="2"/>
</dbReference>
<dbReference type="InterPro" id="IPR025202">
    <property type="entry name" value="PLD-like_dom"/>
</dbReference>
<dbReference type="GO" id="GO:0008808">
    <property type="term" value="F:cardiolipin synthase activity"/>
    <property type="evidence" value="ECO:0007669"/>
    <property type="project" value="UniProtKB-UniRule"/>
</dbReference>
<evidence type="ECO:0000256" key="13">
    <source>
        <dbReference type="SAM" id="Phobius"/>
    </source>
</evidence>
<keyword evidence="4" id="KW-0808">Transferase</keyword>
<dbReference type="Pfam" id="PF13091">
    <property type="entry name" value="PLDc_2"/>
    <property type="match status" value="2"/>
</dbReference>
<evidence type="ECO:0000256" key="4">
    <source>
        <dbReference type="ARBA" id="ARBA00022679"/>
    </source>
</evidence>
<evidence type="ECO:0000256" key="12">
    <source>
        <dbReference type="NCBIfam" id="TIGR04265"/>
    </source>
</evidence>
<evidence type="ECO:0000256" key="11">
    <source>
        <dbReference type="ARBA" id="ARBA00023264"/>
    </source>
</evidence>
<evidence type="ECO:0000256" key="7">
    <source>
        <dbReference type="ARBA" id="ARBA00022989"/>
    </source>
</evidence>
<evidence type="ECO:0000256" key="8">
    <source>
        <dbReference type="ARBA" id="ARBA00023098"/>
    </source>
</evidence>
<evidence type="ECO:0000313" key="16">
    <source>
        <dbReference type="Proteomes" id="UP000823918"/>
    </source>
</evidence>
<evidence type="ECO:0000256" key="6">
    <source>
        <dbReference type="ARBA" id="ARBA00022737"/>
    </source>
</evidence>
<feature type="transmembrane region" description="Helical" evidence="13">
    <location>
        <begin position="64"/>
        <end position="87"/>
    </location>
</feature>
<dbReference type="AlphaFoldDB" id="A0A9D2Q2J9"/>
<dbReference type="GO" id="GO:0005886">
    <property type="term" value="C:plasma membrane"/>
    <property type="evidence" value="ECO:0007669"/>
    <property type="project" value="UniProtKB-SubCell"/>
</dbReference>
<dbReference type="GO" id="GO:0032049">
    <property type="term" value="P:cardiolipin biosynthetic process"/>
    <property type="evidence" value="ECO:0007669"/>
    <property type="project" value="UniProtKB-UniRule"/>
</dbReference>
<dbReference type="CDD" id="cd09154">
    <property type="entry name" value="PLDc_SMU_988_like_1"/>
    <property type="match status" value="1"/>
</dbReference>
<feature type="transmembrane region" description="Helical" evidence="13">
    <location>
        <begin position="39"/>
        <end position="58"/>
    </location>
</feature>
<dbReference type="PANTHER" id="PTHR21248">
    <property type="entry name" value="CARDIOLIPIN SYNTHASE"/>
    <property type="match status" value="1"/>
</dbReference>
<accession>A0A9D2Q2J9</accession>
<dbReference type="Proteomes" id="UP000823918">
    <property type="component" value="Unassembled WGS sequence"/>
</dbReference>
<dbReference type="SMART" id="SM00155">
    <property type="entry name" value="PLDc"/>
    <property type="match status" value="2"/>
</dbReference>
<dbReference type="CDD" id="cd09160">
    <property type="entry name" value="PLDc_SMU_988_like_2"/>
    <property type="match status" value="1"/>
</dbReference>
<evidence type="ECO:0000259" key="14">
    <source>
        <dbReference type="PROSITE" id="PS50035"/>
    </source>
</evidence>
<dbReference type="InterPro" id="IPR027379">
    <property type="entry name" value="CLS_N"/>
</dbReference>
<protein>
    <recommendedName>
        <fullName evidence="12">Cardiolipin synthase</fullName>
        <ecNumber evidence="12">2.7.8.-</ecNumber>
    </recommendedName>
</protein>
<sequence>MKPSFPASSVQRILITGLLILLQMVWFVLFFTKLAEAASWINLLFLAISVLIVLHLVIQEENPAYKIGWIILIELFPLLGGALYLCFGNQRPSARMRAKFRQKEPVFSALLKQQPEQESGLTSRMKGTARYVSGAGGFPVWKNTDVRYYRVGEEMYADMLRALEEAQHFIFLEYFIIMESSEMWHSILEILERKAKQGVDVRLIYDDLGSVALLPAGYREVMEKKGIRCLAFNPFVPFLSLVMNHRDHRKILCIDGHTVFNGGINLSDEYINRTHPHGHWKDTGVRLVGEGAWNFTVMFLQMWHAFRPQQEPFEHFAPHHFHPGSFGGSGWVQPFGDSPLDGEPLSENVYIDILSQAEDYVYINTPYLAISNEMQTALMTAAKRGVDVRIVTPGIPDKRIVYALTRSYYLPLLQAGVKIYEYTPGFIHAKSYLCDDRIGVVGTINMDYRSLYLHFECGTLMYECDALSSLKSDCEDIFSVSRRVLISDCRRDFPHRLLQAVLRVFAPLF</sequence>
<name>A0A9D2Q2J9_9FIRM</name>
<keyword evidence="5 13" id="KW-0812">Transmembrane</keyword>
<dbReference type="EMBL" id="DWWA01000017">
    <property type="protein sequence ID" value="HJC71714.1"/>
    <property type="molecule type" value="Genomic_DNA"/>
</dbReference>
<reference evidence="15" key="1">
    <citation type="journal article" date="2021" name="PeerJ">
        <title>Extensive microbial diversity within the chicken gut microbiome revealed by metagenomics and culture.</title>
        <authorList>
            <person name="Gilroy R."/>
            <person name="Ravi A."/>
            <person name="Getino M."/>
            <person name="Pursley I."/>
            <person name="Horton D.L."/>
            <person name="Alikhan N.F."/>
            <person name="Baker D."/>
            <person name="Gharbi K."/>
            <person name="Hall N."/>
            <person name="Watson M."/>
            <person name="Adriaenssens E.M."/>
            <person name="Foster-Nyarko E."/>
            <person name="Jarju S."/>
            <person name="Secka A."/>
            <person name="Antonio M."/>
            <person name="Oren A."/>
            <person name="Chaudhuri R.R."/>
            <person name="La Ragione R."/>
            <person name="Hildebrand F."/>
            <person name="Pallen M.J."/>
        </authorList>
    </citation>
    <scope>NUCLEOTIDE SEQUENCE</scope>
    <source>
        <strain evidence="15">5933</strain>
    </source>
</reference>
<evidence type="ECO:0000256" key="3">
    <source>
        <dbReference type="ARBA" id="ARBA00022516"/>
    </source>
</evidence>
<dbReference type="Gene3D" id="3.30.870.10">
    <property type="entry name" value="Endonuclease Chain A"/>
    <property type="match status" value="2"/>
</dbReference>
<evidence type="ECO:0000256" key="10">
    <source>
        <dbReference type="ARBA" id="ARBA00023209"/>
    </source>
</evidence>
<keyword evidence="3" id="KW-0444">Lipid biosynthesis</keyword>
<feature type="transmembrane region" description="Helical" evidence="13">
    <location>
        <begin position="12"/>
        <end position="32"/>
    </location>
</feature>
<organism evidence="15 16">
    <name type="scientific">Candidatus Ruthenibacterium merdavium</name>
    <dbReference type="NCBI Taxonomy" id="2838752"/>
    <lineage>
        <taxon>Bacteria</taxon>
        <taxon>Bacillati</taxon>
        <taxon>Bacillota</taxon>
        <taxon>Clostridia</taxon>
        <taxon>Eubacteriales</taxon>
        <taxon>Oscillospiraceae</taxon>
        <taxon>Ruthenibacterium</taxon>
    </lineage>
</organism>
<keyword evidence="10" id="KW-0594">Phospholipid biosynthesis</keyword>
<keyword evidence="8" id="KW-0443">Lipid metabolism</keyword>
<evidence type="ECO:0000256" key="2">
    <source>
        <dbReference type="ARBA" id="ARBA00022475"/>
    </source>
</evidence>
<keyword evidence="6" id="KW-0677">Repeat</keyword>
<proteinExistence type="predicted"/>
<dbReference type="InterPro" id="IPR001736">
    <property type="entry name" value="PLipase_D/transphosphatidylase"/>
</dbReference>